<evidence type="ECO:0000256" key="2">
    <source>
        <dbReference type="ARBA" id="ARBA00022645"/>
    </source>
</evidence>
<dbReference type="Gene3D" id="3.40.50.10740">
    <property type="entry name" value="Class I glutamine amidotransferase-like"/>
    <property type="match status" value="1"/>
</dbReference>
<dbReference type="SUPFAM" id="SSF52317">
    <property type="entry name" value="Class I glutamine amidotransferase-like"/>
    <property type="match status" value="1"/>
</dbReference>
<dbReference type="Gene3D" id="3.50.30.60">
    <property type="entry name" value="LD-carboxypeptidase A C-terminal domain-like"/>
    <property type="match status" value="1"/>
</dbReference>
<organism evidence="10 11">
    <name type="scientific">Merismopedia glauca CCAP 1448/3</name>
    <dbReference type="NCBI Taxonomy" id="1296344"/>
    <lineage>
        <taxon>Bacteria</taxon>
        <taxon>Bacillati</taxon>
        <taxon>Cyanobacteriota</taxon>
        <taxon>Cyanophyceae</taxon>
        <taxon>Synechococcales</taxon>
        <taxon>Merismopediaceae</taxon>
        <taxon>Merismopedia</taxon>
    </lineage>
</organism>
<keyword evidence="2 10" id="KW-0121">Carboxypeptidase</keyword>
<dbReference type="Proteomes" id="UP000238762">
    <property type="component" value="Unassembled WGS sequence"/>
</dbReference>
<reference evidence="10 11" key="2">
    <citation type="submission" date="2018-03" db="EMBL/GenBank/DDBJ databases">
        <title>The ancient ancestry and fast evolution of plastids.</title>
        <authorList>
            <person name="Moore K.R."/>
            <person name="Magnabosco C."/>
            <person name="Momper L."/>
            <person name="Gold D.A."/>
            <person name="Bosak T."/>
            <person name="Fournier G.P."/>
        </authorList>
    </citation>
    <scope>NUCLEOTIDE SEQUENCE [LARGE SCALE GENOMIC DNA]</scope>
    <source>
        <strain evidence="10 11">CCAP 1448/3</strain>
    </source>
</reference>
<evidence type="ECO:0000256" key="5">
    <source>
        <dbReference type="ARBA" id="ARBA00022825"/>
    </source>
</evidence>
<feature type="active site" description="Charge relay system" evidence="6">
    <location>
        <position position="289"/>
    </location>
</feature>
<evidence type="ECO:0000259" key="9">
    <source>
        <dbReference type="Pfam" id="PF17676"/>
    </source>
</evidence>
<dbReference type="GO" id="GO:0004180">
    <property type="term" value="F:carboxypeptidase activity"/>
    <property type="evidence" value="ECO:0007669"/>
    <property type="project" value="UniProtKB-KW"/>
</dbReference>
<dbReference type="PIRSF" id="PIRSF028757">
    <property type="entry name" value="LD-carboxypeptidase"/>
    <property type="match status" value="1"/>
</dbReference>
<accession>A0A2T1C7U8</accession>
<dbReference type="InterPro" id="IPR027461">
    <property type="entry name" value="Carboxypeptidase_A_C_sf"/>
</dbReference>
<dbReference type="InterPro" id="IPR029062">
    <property type="entry name" value="Class_I_gatase-like"/>
</dbReference>
<dbReference type="InterPro" id="IPR003507">
    <property type="entry name" value="S66_fam"/>
</dbReference>
<dbReference type="AlphaFoldDB" id="A0A2T1C7U8"/>
<evidence type="ECO:0000313" key="11">
    <source>
        <dbReference type="Proteomes" id="UP000238762"/>
    </source>
</evidence>
<proteinExistence type="inferred from homology"/>
<dbReference type="InterPro" id="IPR040449">
    <property type="entry name" value="Peptidase_S66_N"/>
</dbReference>
<dbReference type="InterPro" id="IPR040921">
    <property type="entry name" value="Peptidase_S66C"/>
</dbReference>
<gene>
    <name evidence="10" type="ORF">C7B64_05040</name>
</gene>
<evidence type="ECO:0000256" key="4">
    <source>
        <dbReference type="ARBA" id="ARBA00022801"/>
    </source>
</evidence>
<feature type="active site" description="Charge relay system" evidence="6">
    <location>
        <position position="219"/>
    </location>
</feature>
<dbReference type="RefSeq" id="WP_106287559.1">
    <property type="nucleotide sequence ID" value="NZ_CAWNTC010000212.1"/>
</dbReference>
<keyword evidence="4" id="KW-0378">Hydrolase</keyword>
<evidence type="ECO:0000256" key="6">
    <source>
        <dbReference type="PIRSR" id="PIRSR028757-1"/>
    </source>
</evidence>
<evidence type="ECO:0000259" key="8">
    <source>
        <dbReference type="Pfam" id="PF02016"/>
    </source>
</evidence>
<dbReference type="EMBL" id="PVWJ01000016">
    <property type="protein sequence ID" value="PSB04217.1"/>
    <property type="molecule type" value="Genomic_DNA"/>
</dbReference>
<keyword evidence="5" id="KW-0720">Serine protease</keyword>
<feature type="region of interest" description="Disordered" evidence="7">
    <location>
        <begin position="1"/>
        <end position="21"/>
    </location>
</feature>
<dbReference type="GO" id="GO:0006508">
    <property type="term" value="P:proteolysis"/>
    <property type="evidence" value="ECO:0007669"/>
    <property type="project" value="UniProtKB-KW"/>
</dbReference>
<dbReference type="PANTHER" id="PTHR30237">
    <property type="entry name" value="MURAMOYLTETRAPEPTIDE CARBOXYPEPTIDASE"/>
    <property type="match status" value="1"/>
</dbReference>
<protein>
    <submittedName>
        <fullName evidence="10">LD-carboxypeptidase</fullName>
    </submittedName>
</protein>
<feature type="domain" description="LD-carboxypeptidase C-terminal" evidence="9">
    <location>
        <begin position="188"/>
        <end position="304"/>
    </location>
</feature>
<comment type="similarity">
    <text evidence="1">Belongs to the peptidase S66 family.</text>
</comment>
<feature type="domain" description="LD-carboxypeptidase N-terminal" evidence="8">
    <location>
        <begin position="34"/>
        <end position="148"/>
    </location>
</feature>
<dbReference type="GO" id="GO:0008236">
    <property type="term" value="F:serine-type peptidase activity"/>
    <property type="evidence" value="ECO:0007669"/>
    <property type="project" value="UniProtKB-KW"/>
</dbReference>
<dbReference type="PANTHER" id="PTHR30237:SF2">
    <property type="entry name" value="MUREIN TETRAPEPTIDE CARBOXYPEPTIDASE"/>
    <property type="match status" value="1"/>
</dbReference>
<dbReference type="InterPro" id="IPR027478">
    <property type="entry name" value="LdcA_N"/>
</dbReference>
<dbReference type="Pfam" id="PF17676">
    <property type="entry name" value="Peptidase_S66C"/>
    <property type="match status" value="1"/>
</dbReference>
<reference evidence="10 11" key="1">
    <citation type="submission" date="2018-02" db="EMBL/GenBank/DDBJ databases">
        <authorList>
            <person name="Cohen D.B."/>
            <person name="Kent A.D."/>
        </authorList>
    </citation>
    <scope>NUCLEOTIDE SEQUENCE [LARGE SCALE GENOMIC DNA]</scope>
    <source>
        <strain evidence="10 11">CCAP 1448/3</strain>
    </source>
</reference>
<name>A0A2T1C7U8_9CYAN</name>
<keyword evidence="3" id="KW-0645">Protease</keyword>
<comment type="caution">
    <text evidence="10">The sequence shown here is derived from an EMBL/GenBank/DDBJ whole genome shotgun (WGS) entry which is preliminary data.</text>
</comment>
<sequence length="317" mass="34894">MRRWQEVHLNTQNPKPKVQPCQPPLPLQKGDLLRVIAPSGAMRELEAFYKGIDVWRSRGYRVEISPGIKQRWGYLAGTDEERREQLKAAWLDPECRGILCARGGYGSARLLENWEWDTNVTPKWLIGFSDVTGLLWSLTHLGISGVHAPLLTTIAIEPEWSIERLFNWVEGHQIEPITGKGWGGGQVTGILLPANLTVATHLLGTPIQSDLNGVILAIEDVGEAPYRIDRMLTQWRMSGALSQVRGIAIGRFSQCEAPSGIPSYTVEQVLSDRLGDLGIPVVSNLPFGHDGCNAVLPVGVMAELDGDKGILNTVLTL</sequence>
<keyword evidence="11" id="KW-1185">Reference proteome</keyword>
<evidence type="ECO:0000256" key="3">
    <source>
        <dbReference type="ARBA" id="ARBA00022670"/>
    </source>
</evidence>
<dbReference type="Pfam" id="PF02016">
    <property type="entry name" value="Peptidase_S66"/>
    <property type="match status" value="1"/>
</dbReference>
<dbReference type="SUPFAM" id="SSF141986">
    <property type="entry name" value="LD-carboxypeptidase A C-terminal domain-like"/>
    <property type="match status" value="1"/>
</dbReference>
<feature type="active site" description="Nucleophile" evidence="6">
    <location>
        <position position="129"/>
    </location>
</feature>
<dbReference type="CDD" id="cd07025">
    <property type="entry name" value="Peptidase_S66"/>
    <property type="match status" value="1"/>
</dbReference>
<evidence type="ECO:0000313" key="10">
    <source>
        <dbReference type="EMBL" id="PSB04217.1"/>
    </source>
</evidence>
<evidence type="ECO:0000256" key="7">
    <source>
        <dbReference type="SAM" id="MobiDB-lite"/>
    </source>
</evidence>
<dbReference type="OrthoDB" id="9807329at2"/>
<evidence type="ECO:0000256" key="1">
    <source>
        <dbReference type="ARBA" id="ARBA00010233"/>
    </source>
</evidence>